<evidence type="ECO:0000259" key="2">
    <source>
        <dbReference type="Pfam" id="PF09359"/>
    </source>
</evidence>
<accession>A0ABT4AJ60</accession>
<gene>
    <name evidence="3" type="ORF">OV287_45540</name>
</gene>
<sequence>MNAPARMSPPPMSAPAPELDHERRFQPSREALETFLRDTRQWTTPCVYDTGLPISFTRTTYFDTERLDFLGSCRAGRPQRLRLREYAGTVNLSCPPMLTGMRFLEMKTSSGQRRTKIRASLSADEAGALLTGAPLPKESAAATLLRQAAPAPVKPWVTAWYRRHTYATEDASVRITVDEELLFALPPERSAMNEPATPSRLLHRAPASLLEVKWRGSSPPWLEWLLWTLEPFETRGSKFEQGMRARLASTPSTQ</sequence>
<name>A0ABT4AJ60_9BACT</name>
<protein>
    <submittedName>
        <fullName evidence="3">VTC domain-containing protein</fullName>
    </submittedName>
</protein>
<evidence type="ECO:0000313" key="3">
    <source>
        <dbReference type="EMBL" id="MCY1081738.1"/>
    </source>
</evidence>
<evidence type="ECO:0000313" key="4">
    <source>
        <dbReference type="Proteomes" id="UP001207654"/>
    </source>
</evidence>
<dbReference type="Proteomes" id="UP001207654">
    <property type="component" value="Unassembled WGS sequence"/>
</dbReference>
<dbReference type="Gene3D" id="3.20.100.30">
    <property type="entry name" value="VTC, catalytic tunnel domain"/>
    <property type="match status" value="1"/>
</dbReference>
<proteinExistence type="predicted"/>
<organism evidence="3 4">
    <name type="scientific">Archangium lansingense</name>
    <dbReference type="NCBI Taxonomy" id="2995310"/>
    <lineage>
        <taxon>Bacteria</taxon>
        <taxon>Pseudomonadati</taxon>
        <taxon>Myxococcota</taxon>
        <taxon>Myxococcia</taxon>
        <taxon>Myxococcales</taxon>
        <taxon>Cystobacterineae</taxon>
        <taxon>Archangiaceae</taxon>
        <taxon>Archangium</taxon>
    </lineage>
</organism>
<dbReference type="Pfam" id="PF09359">
    <property type="entry name" value="VTC"/>
    <property type="match status" value="1"/>
</dbReference>
<dbReference type="RefSeq" id="WP_267540327.1">
    <property type="nucleotide sequence ID" value="NZ_JAPNKA010000001.1"/>
</dbReference>
<feature type="region of interest" description="Disordered" evidence="1">
    <location>
        <begin position="1"/>
        <end position="21"/>
    </location>
</feature>
<feature type="domain" description="VTC" evidence="2">
    <location>
        <begin position="58"/>
        <end position="244"/>
    </location>
</feature>
<evidence type="ECO:0000256" key="1">
    <source>
        <dbReference type="SAM" id="MobiDB-lite"/>
    </source>
</evidence>
<dbReference type="InterPro" id="IPR018966">
    <property type="entry name" value="VTC_domain"/>
</dbReference>
<comment type="caution">
    <text evidence="3">The sequence shown here is derived from an EMBL/GenBank/DDBJ whole genome shotgun (WGS) entry which is preliminary data.</text>
</comment>
<dbReference type="EMBL" id="JAPNKA010000001">
    <property type="protein sequence ID" value="MCY1081738.1"/>
    <property type="molecule type" value="Genomic_DNA"/>
</dbReference>
<reference evidence="3 4" key="1">
    <citation type="submission" date="2022-11" db="EMBL/GenBank/DDBJ databases">
        <title>Minimal conservation of predation-associated metabolite biosynthetic gene clusters underscores biosynthetic potential of Myxococcota including descriptions for ten novel species: Archangium lansinium sp. nov., Myxococcus landrumus sp. nov., Nannocystis bai.</title>
        <authorList>
            <person name="Ahearne A."/>
            <person name="Stevens C."/>
            <person name="Phillips K."/>
        </authorList>
    </citation>
    <scope>NUCLEOTIDE SEQUENCE [LARGE SCALE GENOMIC DNA]</scope>
    <source>
        <strain evidence="3 4">MIWBW</strain>
    </source>
</reference>
<keyword evidence="4" id="KW-1185">Reference proteome</keyword>
<dbReference type="InterPro" id="IPR042267">
    <property type="entry name" value="VTC_sf"/>
</dbReference>